<feature type="transmembrane region" description="Helical" evidence="1">
    <location>
        <begin position="40"/>
        <end position="61"/>
    </location>
</feature>
<keyword evidence="1" id="KW-0472">Membrane</keyword>
<organism evidence="2 3">
    <name type="scientific">Phytohabitans rumicis</name>
    <dbReference type="NCBI Taxonomy" id="1076125"/>
    <lineage>
        <taxon>Bacteria</taxon>
        <taxon>Bacillati</taxon>
        <taxon>Actinomycetota</taxon>
        <taxon>Actinomycetes</taxon>
        <taxon>Micromonosporales</taxon>
        <taxon>Micromonosporaceae</taxon>
    </lineage>
</organism>
<dbReference type="EMBL" id="BLPG01000001">
    <property type="protein sequence ID" value="GFJ89551.1"/>
    <property type="molecule type" value="Genomic_DNA"/>
</dbReference>
<dbReference type="AlphaFoldDB" id="A0A6V8L408"/>
<proteinExistence type="predicted"/>
<keyword evidence="3" id="KW-1185">Reference proteome</keyword>
<keyword evidence="1" id="KW-0812">Transmembrane</keyword>
<evidence type="ECO:0000313" key="2">
    <source>
        <dbReference type="EMBL" id="GFJ89551.1"/>
    </source>
</evidence>
<dbReference type="Proteomes" id="UP000482960">
    <property type="component" value="Unassembled WGS sequence"/>
</dbReference>
<evidence type="ECO:0000256" key="1">
    <source>
        <dbReference type="SAM" id="Phobius"/>
    </source>
</evidence>
<name>A0A6V8L408_9ACTN</name>
<reference evidence="2 3" key="2">
    <citation type="submission" date="2020-03" db="EMBL/GenBank/DDBJ databases">
        <authorList>
            <person name="Ichikawa N."/>
            <person name="Kimura A."/>
            <person name="Kitahashi Y."/>
            <person name="Uohara A."/>
        </authorList>
    </citation>
    <scope>NUCLEOTIDE SEQUENCE [LARGE SCALE GENOMIC DNA]</scope>
    <source>
        <strain evidence="2 3">NBRC 108638</strain>
    </source>
</reference>
<reference evidence="2 3" key="1">
    <citation type="submission" date="2020-03" db="EMBL/GenBank/DDBJ databases">
        <title>Whole genome shotgun sequence of Phytohabitans rumicis NBRC 108638.</title>
        <authorList>
            <person name="Komaki H."/>
            <person name="Tamura T."/>
        </authorList>
    </citation>
    <scope>NUCLEOTIDE SEQUENCE [LARGE SCALE GENOMIC DNA]</scope>
    <source>
        <strain evidence="2 3">NBRC 108638</strain>
    </source>
</reference>
<keyword evidence="1" id="KW-1133">Transmembrane helix</keyword>
<gene>
    <name evidence="2" type="ORF">Prum_031930</name>
</gene>
<accession>A0A6V8L408</accession>
<feature type="transmembrane region" description="Helical" evidence="1">
    <location>
        <begin position="15"/>
        <end position="33"/>
    </location>
</feature>
<feature type="transmembrane region" description="Helical" evidence="1">
    <location>
        <begin position="73"/>
        <end position="90"/>
    </location>
</feature>
<evidence type="ECO:0000313" key="3">
    <source>
        <dbReference type="Proteomes" id="UP000482960"/>
    </source>
</evidence>
<protein>
    <submittedName>
        <fullName evidence="2">Uncharacterized protein</fullName>
    </submittedName>
</protein>
<comment type="caution">
    <text evidence="2">The sequence shown here is derived from an EMBL/GenBank/DDBJ whole genome shotgun (WGS) entry which is preliminary data.</text>
</comment>
<sequence>MPVAVEKLVFPPRSWVLPVLAVALALAVLAALLRRGALAWIGLAVAGASAVSLLAGIWFGAGEYWRFGIQEAIGLRLAVLLVAVAVLDSARGASATDAPRLRDQELGRLP</sequence>